<dbReference type="InterPro" id="IPR006311">
    <property type="entry name" value="TAT_signal"/>
</dbReference>
<evidence type="ECO:0000256" key="3">
    <source>
        <dbReference type="SAM" id="Phobius"/>
    </source>
</evidence>
<keyword evidence="3" id="KW-0472">Membrane</keyword>
<keyword evidence="1" id="KW-0732">Signal</keyword>
<dbReference type="InterPro" id="IPR006059">
    <property type="entry name" value="SBP"/>
</dbReference>
<dbReference type="EMBL" id="QLAG01000008">
    <property type="protein sequence ID" value="TLX63915.1"/>
    <property type="molecule type" value="Genomic_DNA"/>
</dbReference>
<feature type="region of interest" description="Disordered" evidence="2">
    <location>
        <begin position="1"/>
        <end position="22"/>
    </location>
</feature>
<feature type="transmembrane region" description="Helical" evidence="3">
    <location>
        <begin position="32"/>
        <end position="53"/>
    </location>
</feature>
<keyword evidence="5" id="KW-1185">Reference proteome</keyword>
<accession>A0A5R9QYG4</accession>
<gene>
    <name evidence="4" type="ORF">DN820_07815</name>
</gene>
<dbReference type="PANTHER" id="PTHR30222">
    <property type="entry name" value="SPERMIDINE/PUTRESCINE-BINDING PERIPLASMIC PROTEIN"/>
    <property type="match status" value="1"/>
</dbReference>
<proteinExistence type="predicted"/>
<dbReference type="SUPFAM" id="SSF53850">
    <property type="entry name" value="Periplasmic binding protein-like II"/>
    <property type="match status" value="1"/>
</dbReference>
<protein>
    <submittedName>
        <fullName evidence="4">ABC transporter substrate-binding protein</fullName>
    </submittedName>
</protein>
<dbReference type="Proteomes" id="UP000306753">
    <property type="component" value="Unassembled WGS sequence"/>
</dbReference>
<dbReference type="PANTHER" id="PTHR30222:SF17">
    <property type="entry name" value="SPERMIDINE_PUTRESCINE-BINDING PERIPLASMIC PROTEIN"/>
    <property type="match status" value="1"/>
</dbReference>
<comment type="caution">
    <text evidence="4">The sequence shown here is derived from an EMBL/GenBank/DDBJ whole genome shotgun (WGS) entry which is preliminary data.</text>
</comment>
<evidence type="ECO:0000313" key="5">
    <source>
        <dbReference type="Proteomes" id="UP000306753"/>
    </source>
</evidence>
<keyword evidence="3" id="KW-0812">Transmembrane</keyword>
<organism evidence="4 5">
    <name type="scientific">Stutzerimonas nosocomialis</name>
    <dbReference type="NCBI Taxonomy" id="1056496"/>
    <lineage>
        <taxon>Bacteria</taxon>
        <taxon>Pseudomonadati</taxon>
        <taxon>Pseudomonadota</taxon>
        <taxon>Gammaproteobacteria</taxon>
        <taxon>Pseudomonadales</taxon>
        <taxon>Pseudomonadaceae</taxon>
        <taxon>Stutzerimonas</taxon>
    </lineage>
</organism>
<dbReference type="AlphaFoldDB" id="A0A5R9QYG4"/>
<dbReference type="RefSeq" id="WP_138411363.1">
    <property type="nucleotide sequence ID" value="NZ_QLAG01000008.1"/>
</dbReference>
<evidence type="ECO:0000256" key="2">
    <source>
        <dbReference type="SAM" id="MobiDB-lite"/>
    </source>
</evidence>
<evidence type="ECO:0000313" key="4">
    <source>
        <dbReference type="EMBL" id="TLX63915.1"/>
    </source>
</evidence>
<dbReference type="Gene3D" id="3.40.190.10">
    <property type="entry name" value="Periplasmic binding protein-like II"/>
    <property type="match status" value="3"/>
</dbReference>
<evidence type="ECO:0000256" key="1">
    <source>
        <dbReference type="ARBA" id="ARBA00022729"/>
    </source>
</evidence>
<dbReference type="PROSITE" id="PS51318">
    <property type="entry name" value="TAT"/>
    <property type="match status" value="1"/>
</dbReference>
<name>A0A5R9QYG4_9GAMM</name>
<dbReference type="Pfam" id="PF13416">
    <property type="entry name" value="SBP_bac_8"/>
    <property type="match status" value="1"/>
</dbReference>
<sequence length="444" mass="48765">MKEHDDSTPEQHAAPTAPVAEKGLSRRSLIKGLGAASAVAVGSGAITGFPMIWAQNIKNVTLRQFGTGVSNLNDIARKAKEDLGITLQLTALDSDAVAQRAVTQPKSYDIADIEYWIGKKVFPSGVMQAMDTTRLKNFDKISPLFITGKLTPDSTIAQGTAPHTVGFVESADSVKFASEPTRWMTLIPTIYNADTLGIRPDLVGRPITHWRDIMDPAFKGRTSILNIPSIGIMDAAMICESMGAVSYGDKGNMTREEIDKTIAILMQAKKDGQFRAFWKSFDESVNLMASGEVVIQSMWSPAVAAVRSRGVECRYQPLEEGYRAWGGGIGLAKHLSGLELDAAYEYIDWYLSGWVGAYLNRQGYYSAAPATSRQFMSEDEWGYWMEGKAAQGDILNPQGEVMEKAGAVRDGGSYEQRMGSVACWNSVMDENRHMIRKWNEFIVS</sequence>
<reference evidence="4 5" key="1">
    <citation type="journal article" date="2017" name="Eur. J. Clin. Microbiol. Infect. Dis.">
        <title>Uncommonly isolated clinical Pseudomonas: identification and phylogenetic assignation.</title>
        <authorList>
            <person name="Mulet M."/>
            <person name="Gomila M."/>
            <person name="Ramirez A."/>
            <person name="Cardew S."/>
            <person name="Moore E.R."/>
            <person name="Lalucat J."/>
            <person name="Garcia-Valdes E."/>
        </authorList>
    </citation>
    <scope>NUCLEOTIDE SEQUENCE [LARGE SCALE GENOMIC DNA]</scope>
    <source>
        <strain evidence="4 5">SD129</strain>
    </source>
</reference>
<keyword evidence="3" id="KW-1133">Transmembrane helix</keyword>